<dbReference type="InterPro" id="IPR050182">
    <property type="entry name" value="Cytochrome_P450_fam2"/>
</dbReference>
<dbReference type="Gene3D" id="1.10.630.10">
    <property type="entry name" value="Cytochrome P450"/>
    <property type="match status" value="1"/>
</dbReference>
<evidence type="ECO:0000313" key="14">
    <source>
        <dbReference type="Proteomes" id="UP001497482"/>
    </source>
</evidence>
<gene>
    <name evidence="13" type="ORF">KC01_LOCUS24135</name>
</gene>
<accession>A0AAV2L437</accession>
<dbReference type="PRINTS" id="PR00385">
    <property type="entry name" value="P450"/>
</dbReference>
<evidence type="ECO:0000256" key="10">
    <source>
        <dbReference type="PIRSR" id="PIRSR602401-1"/>
    </source>
</evidence>
<evidence type="ECO:0000256" key="1">
    <source>
        <dbReference type="ARBA" id="ARBA00001971"/>
    </source>
</evidence>
<dbReference type="GO" id="GO:0016020">
    <property type="term" value="C:membrane"/>
    <property type="evidence" value="ECO:0007669"/>
    <property type="project" value="UniProtKB-SubCell"/>
</dbReference>
<keyword evidence="5 10" id="KW-0479">Metal-binding</keyword>
<dbReference type="PANTHER" id="PTHR24300">
    <property type="entry name" value="CYTOCHROME P450 508A4-RELATED"/>
    <property type="match status" value="1"/>
</dbReference>
<dbReference type="InterPro" id="IPR036396">
    <property type="entry name" value="Cyt_P450_sf"/>
</dbReference>
<comment type="cofactor">
    <cofactor evidence="1 10">
        <name>heme</name>
        <dbReference type="ChEBI" id="CHEBI:30413"/>
    </cofactor>
</comment>
<protein>
    <recommendedName>
        <fullName evidence="15">Cytochrome P450</fullName>
    </recommendedName>
</protein>
<dbReference type="InterPro" id="IPR017972">
    <property type="entry name" value="Cyt_P450_CS"/>
</dbReference>
<dbReference type="EMBL" id="OZ035842">
    <property type="protein sequence ID" value="CAL1595316.1"/>
    <property type="molecule type" value="Genomic_DNA"/>
</dbReference>
<dbReference type="InterPro" id="IPR002401">
    <property type="entry name" value="Cyt_P450_E_grp-I"/>
</dbReference>
<proteinExistence type="inferred from homology"/>
<keyword evidence="9" id="KW-0472">Membrane</keyword>
<dbReference type="FunFam" id="1.10.630.10:FF:000004">
    <property type="entry name" value="cytochrome P450 2D15 isoform X1"/>
    <property type="match status" value="1"/>
</dbReference>
<keyword evidence="6 11" id="KW-0560">Oxidoreductase</keyword>
<dbReference type="PANTHER" id="PTHR24300:SF327">
    <property type="entry name" value="CYTOCHROME P450 2F2-RELATED"/>
    <property type="match status" value="1"/>
</dbReference>
<feature type="region of interest" description="Disordered" evidence="12">
    <location>
        <begin position="29"/>
        <end position="48"/>
    </location>
</feature>
<keyword evidence="14" id="KW-1185">Reference proteome</keyword>
<keyword evidence="8 11" id="KW-0503">Monooxygenase</keyword>
<dbReference type="AlphaFoldDB" id="A0AAV2L437"/>
<dbReference type="PROSITE" id="PS00086">
    <property type="entry name" value="CYTOCHROME_P450"/>
    <property type="match status" value="1"/>
</dbReference>
<evidence type="ECO:0000256" key="11">
    <source>
        <dbReference type="RuleBase" id="RU000461"/>
    </source>
</evidence>
<dbReference type="CDD" id="cd11026">
    <property type="entry name" value="CYP2"/>
    <property type="match status" value="1"/>
</dbReference>
<dbReference type="GO" id="GO:0006082">
    <property type="term" value="P:organic acid metabolic process"/>
    <property type="evidence" value="ECO:0007669"/>
    <property type="project" value="TreeGrafter"/>
</dbReference>
<dbReference type="Proteomes" id="UP001497482">
    <property type="component" value="Chromosome 20"/>
</dbReference>
<evidence type="ECO:0000256" key="3">
    <source>
        <dbReference type="ARBA" id="ARBA00010617"/>
    </source>
</evidence>
<feature type="compositionally biased region" description="Basic residues" evidence="12">
    <location>
        <begin position="29"/>
        <end position="41"/>
    </location>
</feature>
<evidence type="ECO:0000256" key="12">
    <source>
        <dbReference type="SAM" id="MobiDB-lite"/>
    </source>
</evidence>
<keyword evidence="4 10" id="KW-0349">Heme</keyword>
<sequence length="506" mass="57980">MAVDAGHRRQRMREPLRMLRGVLQTGRSCTRKPQFKSRRPKNFPPGPTPLPVLGNLHNLSLDNPLRDFERLRFKYGNVYSLYLGSKPMVMLCGVQAIKEALVNKGVEFAGRPQDMYVNITTENKGVILADYGPRWKEHRRFALMTLRNFGLGKQSMEERILGEIQHTTAELEKSVGSTLSPQVMFHNASSNIICQVLFGMRFDYNDWTMKEIVRCFTENAKLANGPWAMLFDSVPWIRHFPLPFNKAFTNINTVQSIAVPWITEHKRTRVSGQPRDFVDCYLDELEMRSKNPGSTFSEDLLSMYSLDLHFAGTDTTSNTLLTGFLYLMTNPDIQERCQAEIDRVLGDKEKPCFEDRHDMPYVQAVIHEMQRVANTVPLSVFHNTTKDTEVMGYTIPKGTMIIPNLSSVLSEEGQWKFPHGFHPENFLNDQGEFVKPEAFMPFSAGPRMCLGEGLARMELFLITVTLLRKFTFIWPEDAGEPDYTPVYGVTLTPKPYLMKVQLRETL</sequence>
<comment type="subcellular location">
    <subcellularLocation>
        <location evidence="2">Membrane</location>
    </subcellularLocation>
</comment>
<dbReference type="GO" id="GO:0016712">
    <property type="term" value="F:oxidoreductase activity, acting on paired donors, with incorporation or reduction of molecular oxygen, reduced flavin or flavoprotein as one donor, and incorporation of one atom of oxygen"/>
    <property type="evidence" value="ECO:0007669"/>
    <property type="project" value="TreeGrafter"/>
</dbReference>
<evidence type="ECO:0000256" key="2">
    <source>
        <dbReference type="ARBA" id="ARBA00004370"/>
    </source>
</evidence>
<comment type="similarity">
    <text evidence="3 11">Belongs to the cytochrome P450 family.</text>
</comment>
<evidence type="ECO:0000256" key="7">
    <source>
        <dbReference type="ARBA" id="ARBA00023004"/>
    </source>
</evidence>
<dbReference type="GO" id="GO:0005506">
    <property type="term" value="F:iron ion binding"/>
    <property type="evidence" value="ECO:0007669"/>
    <property type="project" value="InterPro"/>
</dbReference>
<evidence type="ECO:0000256" key="6">
    <source>
        <dbReference type="ARBA" id="ARBA00023002"/>
    </source>
</evidence>
<dbReference type="GO" id="GO:0020037">
    <property type="term" value="F:heme binding"/>
    <property type="evidence" value="ECO:0007669"/>
    <property type="project" value="InterPro"/>
</dbReference>
<evidence type="ECO:0000256" key="4">
    <source>
        <dbReference type="ARBA" id="ARBA00022617"/>
    </source>
</evidence>
<evidence type="ECO:0000256" key="8">
    <source>
        <dbReference type="ARBA" id="ARBA00023033"/>
    </source>
</evidence>
<keyword evidence="7 10" id="KW-0408">Iron</keyword>
<name>A0AAV2L437_KNICA</name>
<dbReference type="PRINTS" id="PR00463">
    <property type="entry name" value="EP450I"/>
</dbReference>
<dbReference type="SUPFAM" id="SSF48264">
    <property type="entry name" value="Cytochrome P450"/>
    <property type="match status" value="1"/>
</dbReference>
<dbReference type="InterPro" id="IPR001128">
    <property type="entry name" value="Cyt_P450"/>
</dbReference>
<evidence type="ECO:0000313" key="13">
    <source>
        <dbReference type="EMBL" id="CAL1595316.1"/>
    </source>
</evidence>
<dbReference type="GO" id="GO:0006805">
    <property type="term" value="P:xenobiotic metabolic process"/>
    <property type="evidence" value="ECO:0007669"/>
    <property type="project" value="TreeGrafter"/>
</dbReference>
<reference evidence="13 14" key="1">
    <citation type="submission" date="2024-04" db="EMBL/GenBank/DDBJ databases">
        <authorList>
            <person name="Waldvogel A.-M."/>
            <person name="Schoenle A."/>
        </authorList>
    </citation>
    <scope>NUCLEOTIDE SEQUENCE [LARGE SCALE GENOMIC DNA]</scope>
</reference>
<dbReference type="GO" id="GO:0005737">
    <property type="term" value="C:cytoplasm"/>
    <property type="evidence" value="ECO:0007669"/>
    <property type="project" value="TreeGrafter"/>
</dbReference>
<organism evidence="13 14">
    <name type="scientific">Knipowitschia caucasica</name>
    <name type="common">Caucasian dwarf goby</name>
    <name type="synonym">Pomatoschistus caucasicus</name>
    <dbReference type="NCBI Taxonomy" id="637954"/>
    <lineage>
        <taxon>Eukaryota</taxon>
        <taxon>Metazoa</taxon>
        <taxon>Chordata</taxon>
        <taxon>Craniata</taxon>
        <taxon>Vertebrata</taxon>
        <taxon>Euteleostomi</taxon>
        <taxon>Actinopterygii</taxon>
        <taxon>Neopterygii</taxon>
        <taxon>Teleostei</taxon>
        <taxon>Neoteleostei</taxon>
        <taxon>Acanthomorphata</taxon>
        <taxon>Gobiaria</taxon>
        <taxon>Gobiiformes</taxon>
        <taxon>Gobioidei</taxon>
        <taxon>Gobiidae</taxon>
        <taxon>Gobiinae</taxon>
        <taxon>Knipowitschia</taxon>
    </lineage>
</organism>
<evidence type="ECO:0000256" key="5">
    <source>
        <dbReference type="ARBA" id="ARBA00022723"/>
    </source>
</evidence>
<evidence type="ECO:0008006" key="15">
    <source>
        <dbReference type="Google" id="ProtNLM"/>
    </source>
</evidence>
<evidence type="ECO:0000256" key="9">
    <source>
        <dbReference type="ARBA" id="ARBA00023136"/>
    </source>
</evidence>
<feature type="binding site" description="axial binding residue" evidence="10">
    <location>
        <position position="449"/>
    </location>
    <ligand>
        <name>heme</name>
        <dbReference type="ChEBI" id="CHEBI:30413"/>
    </ligand>
    <ligandPart>
        <name>Fe</name>
        <dbReference type="ChEBI" id="CHEBI:18248"/>
    </ligandPart>
</feature>
<dbReference type="Pfam" id="PF00067">
    <property type="entry name" value="p450"/>
    <property type="match status" value="1"/>
</dbReference>